<evidence type="ECO:0000313" key="1">
    <source>
        <dbReference type="EMBL" id="ALK44308.1"/>
    </source>
</evidence>
<reference evidence="1" key="1">
    <citation type="submission" date="2015-08" db="EMBL/GenBank/DDBJ databases">
        <title>Partial sequence of psychrophilic Colwellia sp.</title>
        <authorList>
            <person name="Pankowski J.A."/>
            <person name="Leong J.S."/>
            <person name="Nano F.E."/>
        </authorList>
    </citation>
    <scope>NUCLEOTIDE SEQUENCE</scope>
    <source>
        <strain evidence="1">C1</strain>
    </source>
</reference>
<dbReference type="EMBL" id="KT428295">
    <property type="protein sequence ID" value="ALK44308.1"/>
    <property type="molecule type" value="Genomic_DNA"/>
</dbReference>
<sequence length="387" mass="45284">MIIFFLFLLFLVGAFIVVVRKKEMQSWLPTYIKQGLFPNKKYDGPKHIMFCFVDHYEPQWKNKDNINIERARVDRWMIDYPEMASQFTDADGIHPQHSFFFPEEEYRKEHLDKLSDLCAQGYGEIEIHLHHENDTSDNLRNTLTKFAGLLNEEHGALSIDPDTGKPSYAFIHGNWALDNSHAHGHWCGVNDELIILKETGCYADYTFPSPDTTQPAMVNCIYYAKDDPEKPKSYNKGITVKKGGTFWGDLMIIQGVLQLNWKNRKFGLIPKIEQSDVRNTLPPTKERVDMWVKQEIHVENRPDWIFIKVHTHGTQEASMETLLGQPIREMHQHLNEKYNDGENYFLHYVSSREMYNIIKAAEACKKGNPNEYRDFILTKPSFKRIQH</sequence>
<dbReference type="AlphaFoldDB" id="A0A0N7J5M8"/>
<accession>A0A0N7J5M8</accession>
<name>A0A0N7J5M8_9GAMM</name>
<proteinExistence type="predicted"/>
<protein>
    <submittedName>
        <fullName evidence="1">Uncharacterized protein</fullName>
    </submittedName>
</protein>
<organism evidence="1">
    <name type="scientific">Colwellia sp. C1</name>
    <dbReference type="NCBI Taxonomy" id="1737566"/>
    <lineage>
        <taxon>Bacteria</taxon>
        <taxon>Pseudomonadati</taxon>
        <taxon>Pseudomonadota</taxon>
        <taxon>Gammaproteobacteria</taxon>
        <taxon>Alteromonadales</taxon>
        <taxon>Colwelliaceae</taxon>
        <taxon>Colwellia</taxon>
    </lineage>
</organism>